<dbReference type="Proteomes" id="UP001519289">
    <property type="component" value="Unassembled WGS sequence"/>
</dbReference>
<accession>A0ABS4JQV5</accession>
<keyword evidence="1" id="KW-0804">Transcription</keyword>
<proteinExistence type="predicted"/>
<keyword evidence="1" id="KW-0240">DNA-directed RNA polymerase</keyword>
<organism evidence="1 2">
    <name type="scientific">Symbiobacterium terraclitae</name>
    <dbReference type="NCBI Taxonomy" id="557451"/>
    <lineage>
        <taxon>Bacteria</taxon>
        <taxon>Bacillati</taxon>
        <taxon>Bacillota</taxon>
        <taxon>Clostridia</taxon>
        <taxon>Eubacteriales</taxon>
        <taxon>Symbiobacteriaceae</taxon>
        <taxon>Symbiobacterium</taxon>
    </lineage>
</organism>
<dbReference type="RefSeq" id="WP_209466063.1">
    <property type="nucleotide sequence ID" value="NZ_JAGGLG010000008.1"/>
</dbReference>
<protein>
    <submittedName>
        <fullName evidence="1">DNA-directed RNA polymerase subunit RPC12/RpoP</fullName>
    </submittedName>
</protein>
<dbReference type="EMBL" id="JAGGLG010000008">
    <property type="protein sequence ID" value="MBP2017921.1"/>
    <property type="molecule type" value="Genomic_DNA"/>
</dbReference>
<comment type="caution">
    <text evidence="1">The sequence shown here is derived from an EMBL/GenBank/DDBJ whole genome shotgun (WGS) entry which is preliminary data.</text>
</comment>
<dbReference type="GO" id="GO:0000428">
    <property type="term" value="C:DNA-directed RNA polymerase complex"/>
    <property type="evidence" value="ECO:0007669"/>
    <property type="project" value="UniProtKB-KW"/>
</dbReference>
<name>A0ABS4JQV5_9FIRM</name>
<reference evidence="1 2" key="1">
    <citation type="submission" date="2021-03" db="EMBL/GenBank/DDBJ databases">
        <title>Genomic Encyclopedia of Type Strains, Phase IV (KMG-IV): sequencing the most valuable type-strain genomes for metagenomic binning, comparative biology and taxonomic classification.</title>
        <authorList>
            <person name="Goeker M."/>
        </authorList>
    </citation>
    <scope>NUCLEOTIDE SEQUENCE [LARGE SCALE GENOMIC DNA]</scope>
    <source>
        <strain evidence="1 2">DSM 27138</strain>
    </source>
</reference>
<sequence length="79" mass="9341">MADAAEIRKFGVEPDFERYTYDPNACSWCGQPVLIIQSKERMPGYRTEATACENCMSKLSKRTRAKEFRWVFLQDWRPE</sequence>
<evidence type="ECO:0000313" key="1">
    <source>
        <dbReference type="EMBL" id="MBP2017921.1"/>
    </source>
</evidence>
<keyword evidence="2" id="KW-1185">Reference proteome</keyword>
<gene>
    <name evidence="1" type="ORF">J2Z79_001307</name>
</gene>
<evidence type="ECO:0000313" key="2">
    <source>
        <dbReference type="Proteomes" id="UP001519289"/>
    </source>
</evidence>